<comment type="caution">
    <text evidence="11">The sequence shown here is derived from an EMBL/GenBank/DDBJ whole genome shotgun (WGS) entry which is preliminary data.</text>
</comment>
<dbReference type="EMBL" id="BOOG01000019">
    <property type="protein sequence ID" value="GIH70007.1"/>
    <property type="molecule type" value="Genomic_DNA"/>
</dbReference>
<evidence type="ECO:0000313" key="11">
    <source>
        <dbReference type="EMBL" id="GIH70007.1"/>
    </source>
</evidence>
<keyword evidence="4" id="KW-0479">Metal-binding</keyword>
<dbReference type="GO" id="GO:0016705">
    <property type="term" value="F:oxidoreductase activity, acting on paired donors, with incorporation or reduction of molecular oxygen"/>
    <property type="evidence" value="ECO:0007669"/>
    <property type="project" value="UniProtKB-ARBA"/>
</dbReference>
<evidence type="ECO:0000256" key="1">
    <source>
        <dbReference type="ARBA" id="ARBA00002494"/>
    </source>
</evidence>
<evidence type="ECO:0000256" key="4">
    <source>
        <dbReference type="ARBA" id="ARBA00022723"/>
    </source>
</evidence>
<dbReference type="GO" id="GO:0051537">
    <property type="term" value="F:2 iron, 2 sulfur cluster binding"/>
    <property type="evidence" value="ECO:0007669"/>
    <property type="project" value="UniProtKB-KW"/>
</dbReference>
<dbReference type="Pfam" id="PF00355">
    <property type="entry name" value="Rieske"/>
    <property type="match status" value="1"/>
</dbReference>
<organism evidence="11 12">
    <name type="scientific">Sphaerimonospora thailandensis</name>
    <dbReference type="NCBI Taxonomy" id="795644"/>
    <lineage>
        <taxon>Bacteria</taxon>
        <taxon>Bacillati</taxon>
        <taxon>Actinomycetota</taxon>
        <taxon>Actinomycetes</taxon>
        <taxon>Streptosporangiales</taxon>
        <taxon>Streptosporangiaceae</taxon>
        <taxon>Sphaerimonospora</taxon>
    </lineage>
</organism>
<sequence>MNRKENMADATATRRAVIFGAGGAGLAVALTACGGNGDTGGSVASEPTATGPVAQVADIPEGGGKIFREQKVVITQPVQGEFKAFSAVCTHKHCLVGTVANGTINCPCHGSKFDIKDGSVREGPAETPLPEQKINVTDGTISLT</sequence>
<feature type="domain" description="Rieske" evidence="10">
    <location>
        <begin position="51"/>
        <end position="143"/>
    </location>
</feature>
<reference evidence="11" key="1">
    <citation type="submission" date="2021-01" db="EMBL/GenBank/DDBJ databases">
        <title>Whole genome shotgun sequence of Sphaerimonospora thailandensis NBRC 107569.</title>
        <authorList>
            <person name="Komaki H."/>
            <person name="Tamura T."/>
        </authorList>
    </citation>
    <scope>NUCLEOTIDE SEQUENCE</scope>
    <source>
        <strain evidence="11">NBRC 107569</strain>
    </source>
</reference>
<dbReference type="FunFam" id="2.102.10.10:FF:000016">
    <property type="entry name" value="Nitrite reductase/ring-hydroxylating ferredoxin subunit"/>
    <property type="match status" value="1"/>
</dbReference>
<dbReference type="InterPro" id="IPR036922">
    <property type="entry name" value="Rieske_2Fe-2S_sf"/>
</dbReference>
<evidence type="ECO:0000256" key="3">
    <source>
        <dbReference type="ARBA" id="ARBA00022714"/>
    </source>
</evidence>
<dbReference type="CDD" id="cd03467">
    <property type="entry name" value="Rieske"/>
    <property type="match status" value="1"/>
</dbReference>
<keyword evidence="6" id="KW-0411">Iron-sulfur</keyword>
<dbReference type="SUPFAM" id="SSF50022">
    <property type="entry name" value="ISP domain"/>
    <property type="match status" value="1"/>
</dbReference>
<dbReference type="GO" id="GO:0016020">
    <property type="term" value="C:membrane"/>
    <property type="evidence" value="ECO:0007669"/>
    <property type="project" value="InterPro"/>
</dbReference>
<dbReference type="AlphaFoldDB" id="A0A8J3VYZ7"/>
<dbReference type="GO" id="GO:0046872">
    <property type="term" value="F:metal ion binding"/>
    <property type="evidence" value="ECO:0007669"/>
    <property type="project" value="UniProtKB-KW"/>
</dbReference>
<keyword evidence="12" id="KW-1185">Reference proteome</keyword>
<comment type="function">
    <text evidence="1">Iron-sulfur subunit of the cytochrome bc1 complex, an essential component of the respiratory electron transport chain required for ATP synthesis. The bc1 complex catalyzes the oxidation of menaquinol and the reduction of cytochrome c in the respiratory chain. The bc1 complex operates through a Q-cycle mechanism that couples electron transfer to generation of the proton gradient that drives ATP synthesis.</text>
</comment>
<evidence type="ECO:0000313" key="12">
    <source>
        <dbReference type="Proteomes" id="UP000610966"/>
    </source>
</evidence>
<evidence type="ECO:0000256" key="8">
    <source>
        <dbReference type="ARBA" id="ARBA00029586"/>
    </source>
</evidence>
<dbReference type="InterPro" id="IPR014349">
    <property type="entry name" value="Rieske_Fe-S_prot"/>
</dbReference>
<evidence type="ECO:0000256" key="6">
    <source>
        <dbReference type="ARBA" id="ARBA00023014"/>
    </source>
</evidence>
<dbReference type="GO" id="GO:0004497">
    <property type="term" value="F:monooxygenase activity"/>
    <property type="evidence" value="ECO:0007669"/>
    <property type="project" value="UniProtKB-ARBA"/>
</dbReference>
<dbReference type="PROSITE" id="PS51296">
    <property type="entry name" value="RIESKE"/>
    <property type="match status" value="1"/>
</dbReference>
<evidence type="ECO:0000256" key="2">
    <source>
        <dbReference type="ARBA" id="ARBA00015816"/>
    </source>
</evidence>
<keyword evidence="7" id="KW-1015">Disulfide bond</keyword>
<accession>A0A8J3VYZ7</accession>
<dbReference type="Gene3D" id="2.102.10.10">
    <property type="entry name" value="Rieske [2Fe-2S] iron-sulphur domain"/>
    <property type="match status" value="1"/>
</dbReference>
<protein>
    <recommendedName>
        <fullName evidence="2">Cytochrome bc1 complex Rieske iron-sulfur subunit</fullName>
    </recommendedName>
    <alternativeName>
        <fullName evidence="8">Cytochrome bc1 reductase complex subunit QcrA</fullName>
    </alternativeName>
</protein>
<dbReference type="PROSITE" id="PS51257">
    <property type="entry name" value="PROKAR_LIPOPROTEIN"/>
    <property type="match status" value="1"/>
</dbReference>
<evidence type="ECO:0000259" key="10">
    <source>
        <dbReference type="PROSITE" id="PS51296"/>
    </source>
</evidence>
<dbReference type="Proteomes" id="UP000610966">
    <property type="component" value="Unassembled WGS sequence"/>
</dbReference>
<keyword evidence="3" id="KW-0001">2Fe-2S</keyword>
<dbReference type="PRINTS" id="PR00162">
    <property type="entry name" value="RIESKE"/>
</dbReference>
<proteinExistence type="predicted"/>
<evidence type="ECO:0000256" key="7">
    <source>
        <dbReference type="ARBA" id="ARBA00023157"/>
    </source>
</evidence>
<name>A0A8J3VYZ7_9ACTN</name>
<evidence type="ECO:0000256" key="9">
    <source>
        <dbReference type="ARBA" id="ARBA00034078"/>
    </source>
</evidence>
<keyword evidence="5" id="KW-0408">Iron</keyword>
<dbReference type="InterPro" id="IPR017941">
    <property type="entry name" value="Rieske_2Fe-2S"/>
</dbReference>
<dbReference type="InterPro" id="IPR005805">
    <property type="entry name" value="Rieske_Fe-S_prot_C"/>
</dbReference>
<gene>
    <name evidence="11" type="ORF">Mth01_22600</name>
</gene>
<comment type="cofactor">
    <cofactor evidence="9">
        <name>[2Fe-2S] cluster</name>
        <dbReference type="ChEBI" id="CHEBI:190135"/>
    </cofactor>
</comment>
<evidence type="ECO:0000256" key="5">
    <source>
        <dbReference type="ARBA" id="ARBA00023004"/>
    </source>
</evidence>
<dbReference type="PANTHER" id="PTHR10134">
    <property type="entry name" value="CYTOCHROME B-C1 COMPLEX SUBUNIT RIESKE, MITOCHONDRIAL"/>
    <property type="match status" value="1"/>
</dbReference>
<dbReference type="RefSeq" id="WP_239089574.1">
    <property type="nucleotide sequence ID" value="NZ_BOOG01000019.1"/>
</dbReference>